<dbReference type="Proteomes" id="UP000030689">
    <property type="component" value="Unassembled WGS sequence"/>
</dbReference>
<accession>V4KQY6</accession>
<evidence type="ECO:0000256" key="2">
    <source>
        <dbReference type="ARBA" id="ARBA00005581"/>
    </source>
</evidence>
<proteinExistence type="inferred from homology"/>
<comment type="similarity">
    <text evidence="2 6">Belongs to the plant self-incompatibility (S1) protein family.</text>
</comment>
<gene>
    <name evidence="7" type="ORF">EUTSA_v10015919mg</name>
</gene>
<keyword evidence="3 6" id="KW-0713">Self-incompatibility</keyword>
<name>V4KQY6_EUTSA</name>
<dbReference type="EMBL" id="KI517464">
    <property type="protein sequence ID" value="ESQ40345.1"/>
    <property type="molecule type" value="Genomic_DNA"/>
</dbReference>
<reference evidence="7 8" key="1">
    <citation type="journal article" date="2013" name="Front. Plant Sci.">
        <title>The Reference Genome of the Halophytic Plant Eutrema salsugineum.</title>
        <authorList>
            <person name="Yang R."/>
            <person name="Jarvis D.E."/>
            <person name="Chen H."/>
            <person name="Beilstein M.A."/>
            <person name="Grimwood J."/>
            <person name="Jenkins J."/>
            <person name="Shu S."/>
            <person name="Prochnik S."/>
            <person name="Xin M."/>
            <person name="Ma C."/>
            <person name="Schmutz J."/>
            <person name="Wing R.A."/>
            <person name="Mitchell-Olds T."/>
            <person name="Schumaker K.S."/>
            <person name="Wang X."/>
        </authorList>
    </citation>
    <scope>NUCLEOTIDE SEQUENCE [LARGE SCALE GENOMIC DNA]</scope>
</reference>
<dbReference type="PANTHER" id="PTHR31232">
    <property type="match status" value="1"/>
</dbReference>
<dbReference type="GO" id="GO:0005576">
    <property type="term" value="C:extracellular region"/>
    <property type="evidence" value="ECO:0007669"/>
    <property type="project" value="UniProtKB-SubCell"/>
</dbReference>
<dbReference type="KEGG" id="eus:EUTSA_v10015919mg"/>
<keyword evidence="8" id="KW-1185">Reference proteome</keyword>
<dbReference type="InterPro" id="IPR010264">
    <property type="entry name" value="Self-incomp_S1"/>
</dbReference>
<keyword evidence="5 6" id="KW-0732">Signal</keyword>
<dbReference type="OMA" id="RISWSIQ"/>
<dbReference type="PANTHER" id="PTHR31232:SF139">
    <property type="entry name" value="S-PROTEIN HOMOLOG"/>
    <property type="match status" value="1"/>
</dbReference>
<evidence type="ECO:0000256" key="5">
    <source>
        <dbReference type="ARBA" id="ARBA00022729"/>
    </source>
</evidence>
<dbReference type="GO" id="GO:0060320">
    <property type="term" value="P:rejection of self pollen"/>
    <property type="evidence" value="ECO:0007669"/>
    <property type="project" value="UniProtKB-KW"/>
</dbReference>
<feature type="signal peptide" evidence="6">
    <location>
        <begin position="1"/>
        <end position="20"/>
    </location>
</feature>
<dbReference type="OrthoDB" id="1727555at2759"/>
<evidence type="ECO:0000313" key="8">
    <source>
        <dbReference type="Proteomes" id="UP000030689"/>
    </source>
</evidence>
<keyword evidence="4 6" id="KW-0964">Secreted</keyword>
<comment type="subcellular location">
    <subcellularLocation>
        <location evidence="1 6">Secreted</location>
    </subcellularLocation>
</comment>
<evidence type="ECO:0000256" key="4">
    <source>
        <dbReference type="ARBA" id="ARBA00022525"/>
    </source>
</evidence>
<evidence type="ECO:0000256" key="6">
    <source>
        <dbReference type="RuleBase" id="RU367044"/>
    </source>
</evidence>
<organism evidence="7 8">
    <name type="scientific">Eutrema salsugineum</name>
    <name type="common">Saltwater cress</name>
    <name type="synonym">Sisymbrium salsugineum</name>
    <dbReference type="NCBI Taxonomy" id="72664"/>
    <lineage>
        <taxon>Eukaryota</taxon>
        <taxon>Viridiplantae</taxon>
        <taxon>Streptophyta</taxon>
        <taxon>Embryophyta</taxon>
        <taxon>Tracheophyta</taxon>
        <taxon>Spermatophyta</taxon>
        <taxon>Magnoliopsida</taxon>
        <taxon>eudicotyledons</taxon>
        <taxon>Gunneridae</taxon>
        <taxon>Pentapetalae</taxon>
        <taxon>rosids</taxon>
        <taxon>malvids</taxon>
        <taxon>Brassicales</taxon>
        <taxon>Brassicaceae</taxon>
        <taxon>Eutremeae</taxon>
        <taxon>Eutrema</taxon>
    </lineage>
</organism>
<dbReference type="AlphaFoldDB" id="V4KQY6"/>
<feature type="chain" id="PRO_5025098787" description="S-protein homolog" evidence="6">
    <location>
        <begin position="21"/>
        <end position="133"/>
    </location>
</feature>
<protein>
    <recommendedName>
        <fullName evidence="6">S-protein homolog</fullName>
    </recommendedName>
</protein>
<sequence>MNNLFISLILFSLCIRNTIGISKIVLTNELHNKILAVRCKSKDNNLGDHYLRVGQSKAFEFDDNVWRRTLFFCHMWKGPNYKVHKVFDAYRSKWKSDYGPTYFWIGREDGIYYRQDPNGKPPVKRYDWNLTAP</sequence>
<evidence type="ECO:0000256" key="3">
    <source>
        <dbReference type="ARBA" id="ARBA00022471"/>
    </source>
</evidence>
<evidence type="ECO:0000313" key="7">
    <source>
        <dbReference type="EMBL" id="ESQ40345.1"/>
    </source>
</evidence>
<dbReference type="Gramene" id="ESQ40345">
    <property type="protein sequence ID" value="ESQ40345"/>
    <property type="gene ID" value="EUTSA_v10015919mg"/>
</dbReference>
<evidence type="ECO:0000256" key="1">
    <source>
        <dbReference type="ARBA" id="ARBA00004613"/>
    </source>
</evidence>
<dbReference type="Pfam" id="PF05938">
    <property type="entry name" value="Self-incomp_S1"/>
    <property type="match status" value="1"/>
</dbReference>